<name>A0A9Q3D675_9BASI</name>
<proteinExistence type="predicted"/>
<dbReference type="EMBL" id="AVOT02014338">
    <property type="protein sequence ID" value="MBW0497731.1"/>
    <property type="molecule type" value="Genomic_DNA"/>
</dbReference>
<accession>A0A9Q3D675</accession>
<gene>
    <name evidence="1" type="ORF">O181_037446</name>
</gene>
<dbReference type="Proteomes" id="UP000765509">
    <property type="component" value="Unassembled WGS sequence"/>
</dbReference>
<protein>
    <recommendedName>
        <fullName evidence="3">F-box domain-containing protein</fullName>
    </recommendedName>
</protein>
<evidence type="ECO:0000313" key="2">
    <source>
        <dbReference type="Proteomes" id="UP000765509"/>
    </source>
</evidence>
<organism evidence="1 2">
    <name type="scientific">Austropuccinia psidii MF-1</name>
    <dbReference type="NCBI Taxonomy" id="1389203"/>
    <lineage>
        <taxon>Eukaryota</taxon>
        <taxon>Fungi</taxon>
        <taxon>Dikarya</taxon>
        <taxon>Basidiomycota</taxon>
        <taxon>Pucciniomycotina</taxon>
        <taxon>Pucciniomycetes</taxon>
        <taxon>Pucciniales</taxon>
        <taxon>Sphaerophragmiaceae</taxon>
        <taxon>Austropuccinia</taxon>
    </lineage>
</organism>
<dbReference type="OrthoDB" id="2500352at2759"/>
<dbReference type="AlphaFoldDB" id="A0A9Q3D675"/>
<evidence type="ECO:0008006" key="3">
    <source>
        <dbReference type="Google" id="ProtNLM"/>
    </source>
</evidence>
<reference evidence="1" key="1">
    <citation type="submission" date="2021-03" db="EMBL/GenBank/DDBJ databases">
        <title>Draft genome sequence of rust myrtle Austropuccinia psidii MF-1, a brazilian biotype.</title>
        <authorList>
            <person name="Quecine M.C."/>
            <person name="Pachon D.M.R."/>
            <person name="Bonatelli M.L."/>
            <person name="Correr F.H."/>
            <person name="Franceschini L.M."/>
            <person name="Leite T.F."/>
            <person name="Margarido G.R.A."/>
            <person name="Almeida C.A."/>
            <person name="Ferrarezi J.A."/>
            <person name="Labate C.A."/>
        </authorList>
    </citation>
    <scope>NUCLEOTIDE SEQUENCE</scope>
    <source>
        <strain evidence="1">MF-1</strain>
    </source>
</reference>
<comment type="caution">
    <text evidence="1">The sequence shown here is derived from an EMBL/GenBank/DDBJ whole genome shotgun (WGS) entry which is preliminary data.</text>
</comment>
<sequence>MAKLLDLPQEVLEIIFDYLIRSDCQDIEGMGSKDKVRISVLTNLRLHPERINRLNCRKLLISDLWYGGRENQKVPSRMLSSFTMLDMLLELFSDTVTELELELVHCLGFPRRTVEIVGQVKNLQVLRIGLKPLWFTDDSSNMQSADRCHNHDSESLRSLLMATQQLVCLDLSELPLNLLPTFGRRFYLNPALRISRIDIKIEPDETPLQQLIDLCIGLKSSLKVLSIQSVIYDGRRLLPLFELLKDTLEGLFISHNCTLTHILDFNFPRLRVFRVNYWNKCIGQFLNRKMFTEAPLQVLALYSHTVSRRRIFFWGDPFVNLRSLKKLVFLHARLDEKPPVAYLKACQAHQVQCVYLSHSKTSEIMKL</sequence>
<keyword evidence="2" id="KW-1185">Reference proteome</keyword>
<evidence type="ECO:0000313" key="1">
    <source>
        <dbReference type="EMBL" id="MBW0497731.1"/>
    </source>
</evidence>